<evidence type="ECO:0000313" key="4">
    <source>
        <dbReference type="EMBL" id="PPD58728.1"/>
    </source>
</evidence>
<dbReference type="AlphaFoldDB" id="A0A2P5P8V3"/>
<evidence type="ECO:0000256" key="1">
    <source>
        <dbReference type="ARBA" id="ARBA00022723"/>
    </source>
</evidence>
<dbReference type="Gene3D" id="2.30.30.370">
    <property type="entry name" value="FAH"/>
    <property type="match status" value="1"/>
</dbReference>
<dbReference type="InterPro" id="IPR011234">
    <property type="entry name" value="Fumarylacetoacetase-like_C"/>
</dbReference>
<accession>A0A2P5P8V3</accession>
<dbReference type="Pfam" id="PF01557">
    <property type="entry name" value="FAA_hydrolase"/>
    <property type="match status" value="1"/>
</dbReference>
<dbReference type="PANTHER" id="PTHR11820:SF7">
    <property type="entry name" value="ACYLPYRUVASE FAHD1, MITOCHONDRIAL"/>
    <property type="match status" value="1"/>
</dbReference>
<dbReference type="Proteomes" id="UP000235653">
    <property type="component" value="Unassembled WGS sequence"/>
</dbReference>
<dbReference type="InterPro" id="IPR036663">
    <property type="entry name" value="Fumarylacetoacetase_C_sf"/>
</dbReference>
<dbReference type="GO" id="GO:0016853">
    <property type="term" value="F:isomerase activity"/>
    <property type="evidence" value="ECO:0007669"/>
    <property type="project" value="UniProtKB-ARBA"/>
</dbReference>
<dbReference type="PANTHER" id="PTHR11820">
    <property type="entry name" value="ACYLPYRUVASE"/>
    <property type="match status" value="1"/>
</dbReference>
<dbReference type="GO" id="GO:0046872">
    <property type="term" value="F:metal ion binding"/>
    <property type="evidence" value="ECO:0007669"/>
    <property type="project" value="UniProtKB-KW"/>
</dbReference>
<evidence type="ECO:0000259" key="3">
    <source>
        <dbReference type="Pfam" id="PF10370"/>
    </source>
</evidence>
<comment type="caution">
    <text evidence="4">The sequence shown here is derived from an EMBL/GenBank/DDBJ whole genome shotgun (WGS) entry which is preliminary data.</text>
</comment>
<feature type="domain" description="Rv2993c-like N-terminal" evidence="3">
    <location>
        <begin position="1"/>
        <end position="51"/>
    </location>
</feature>
<dbReference type="EMBL" id="JQAN02000006">
    <property type="protein sequence ID" value="PPD58728.1"/>
    <property type="molecule type" value="Genomic_DNA"/>
</dbReference>
<proteinExistence type="predicted"/>
<gene>
    <name evidence="4" type="ORF">JP09_002320</name>
</gene>
<keyword evidence="1" id="KW-0479">Metal-binding</keyword>
<dbReference type="FunFam" id="3.90.850.10:FF:000002">
    <property type="entry name" value="2-hydroxyhepta-2,4-diene-1,7-dioate isomerase"/>
    <property type="match status" value="1"/>
</dbReference>
<dbReference type="OrthoDB" id="9805307at2"/>
<feature type="domain" description="Fumarylacetoacetase-like C-terminal" evidence="2">
    <location>
        <begin position="56"/>
        <end position="251"/>
    </location>
</feature>
<keyword evidence="5" id="KW-1185">Reference proteome</keyword>
<sequence length="254" mass="27523">MKIIRFSTTNGSESYGVIDGNNVLGINGSPYKSLDYSGAVYPLQSVKLLAPCAPSKIVCLGVNYHSHAKEMGHTLPTAPLIFLKPSTAVIGPEAGIIYPPMSQRVDYEAELAVVIKKAGWRISLGNASSHVLGYTCFNDITARDLQKIDGQWTRAKGFDTFAAIGPWIETEADPANLTVETYLNEERKQRGNTSDLIYPVDYLIHFISHVMTLLPGDVIATGTPSGIGPMQIGDNVEIRISGIGSLKNRLVTKD</sequence>
<name>A0A2P5P8V3_9CHLR</name>
<reference evidence="4 5" key="1">
    <citation type="journal article" date="2017" name="ISME J.">
        <title>Grape pomace compost harbors organohalide-respiring Dehalogenimonas species with novel reductive dehalogenase genes.</title>
        <authorList>
            <person name="Yang Y."/>
            <person name="Higgins S.A."/>
            <person name="Yan J."/>
            <person name="Simsir B."/>
            <person name="Chourey K."/>
            <person name="Iyer R."/>
            <person name="Hettich R.L."/>
            <person name="Baldwin B."/>
            <person name="Ogles D.M."/>
            <person name="Loffler F.E."/>
        </authorList>
    </citation>
    <scope>NUCLEOTIDE SEQUENCE [LARGE SCALE GENOMIC DNA]</scope>
    <source>
        <strain evidence="4 5">GP</strain>
    </source>
</reference>
<dbReference type="InterPro" id="IPR018833">
    <property type="entry name" value="Rv2993c-like_N"/>
</dbReference>
<protein>
    <submittedName>
        <fullName evidence="4">FAA hydrolase family protein</fullName>
    </submittedName>
</protein>
<dbReference type="GO" id="GO:0018773">
    <property type="term" value="F:acetylpyruvate hydrolase activity"/>
    <property type="evidence" value="ECO:0007669"/>
    <property type="project" value="TreeGrafter"/>
</dbReference>
<organism evidence="4 5">
    <name type="scientific">Dehalogenimonas etheniformans</name>
    <dbReference type="NCBI Taxonomy" id="1536648"/>
    <lineage>
        <taxon>Bacteria</taxon>
        <taxon>Bacillati</taxon>
        <taxon>Chloroflexota</taxon>
        <taxon>Dehalococcoidia</taxon>
        <taxon>Dehalococcoidales</taxon>
        <taxon>Dehalococcoidaceae</taxon>
        <taxon>Dehalogenimonas</taxon>
    </lineage>
</organism>
<dbReference type="Pfam" id="PF10370">
    <property type="entry name" value="Rv2993c-like_N"/>
    <property type="match status" value="1"/>
</dbReference>
<evidence type="ECO:0000313" key="5">
    <source>
        <dbReference type="Proteomes" id="UP000235653"/>
    </source>
</evidence>
<dbReference type="Gene3D" id="3.90.850.10">
    <property type="entry name" value="Fumarylacetoacetase-like, C-terminal domain"/>
    <property type="match status" value="1"/>
</dbReference>
<dbReference type="GO" id="GO:0019752">
    <property type="term" value="P:carboxylic acid metabolic process"/>
    <property type="evidence" value="ECO:0007669"/>
    <property type="project" value="UniProtKB-ARBA"/>
</dbReference>
<keyword evidence="4" id="KW-0378">Hydrolase</keyword>
<dbReference type="SUPFAM" id="SSF56529">
    <property type="entry name" value="FAH"/>
    <property type="match status" value="1"/>
</dbReference>
<evidence type="ECO:0000259" key="2">
    <source>
        <dbReference type="Pfam" id="PF01557"/>
    </source>
</evidence>
<dbReference type="RefSeq" id="WP_102330212.1">
    <property type="nucleotide sequence ID" value="NZ_CP058566.2"/>
</dbReference>